<comment type="caution">
    <text evidence="1">The sequence shown here is derived from an EMBL/GenBank/DDBJ whole genome shotgun (WGS) entry which is preliminary data.</text>
</comment>
<organism evidence="1 2">
    <name type="scientific">Cinchona calisaya</name>
    <dbReference type="NCBI Taxonomy" id="153742"/>
    <lineage>
        <taxon>Eukaryota</taxon>
        <taxon>Viridiplantae</taxon>
        <taxon>Streptophyta</taxon>
        <taxon>Embryophyta</taxon>
        <taxon>Tracheophyta</taxon>
        <taxon>Spermatophyta</taxon>
        <taxon>Magnoliopsida</taxon>
        <taxon>eudicotyledons</taxon>
        <taxon>Gunneridae</taxon>
        <taxon>Pentapetalae</taxon>
        <taxon>asterids</taxon>
        <taxon>lamiids</taxon>
        <taxon>Gentianales</taxon>
        <taxon>Rubiaceae</taxon>
        <taxon>Cinchonoideae</taxon>
        <taxon>Cinchoneae</taxon>
        <taxon>Cinchona</taxon>
    </lineage>
</organism>
<reference evidence="1 2" key="1">
    <citation type="submission" date="2024-11" db="EMBL/GenBank/DDBJ databases">
        <title>A near-complete genome assembly of Cinchona calisaya.</title>
        <authorList>
            <person name="Lian D.C."/>
            <person name="Zhao X.W."/>
            <person name="Wei L."/>
        </authorList>
    </citation>
    <scope>NUCLEOTIDE SEQUENCE [LARGE SCALE GENOMIC DNA]</scope>
    <source>
        <tissue evidence="1">Nenye</tissue>
    </source>
</reference>
<accession>A0ABD2XTN8</accession>
<evidence type="ECO:0000313" key="1">
    <source>
        <dbReference type="EMBL" id="KAL3498203.1"/>
    </source>
</evidence>
<evidence type="ECO:0000313" key="2">
    <source>
        <dbReference type="Proteomes" id="UP001630127"/>
    </source>
</evidence>
<name>A0ABD2XTN8_9GENT</name>
<dbReference type="AlphaFoldDB" id="A0ABD2XTN8"/>
<sequence length="102" mass="11832">MKCQLSYFHILRMKRSFSNKRLTLNGRIRMIQLQIFSCFFVGQRATLSIRRIKNGDGTWLTTLDDIKAKGINFFQSLLIDELIDPQAMETLLHNIPTVISSI</sequence>
<dbReference type="Proteomes" id="UP001630127">
    <property type="component" value="Unassembled WGS sequence"/>
</dbReference>
<gene>
    <name evidence="1" type="ORF">ACH5RR_040935</name>
</gene>
<protein>
    <submittedName>
        <fullName evidence="1">Uncharacterized protein</fullName>
    </submittedName>
</protein>
<dbReference type="EMBL" id="JBJUIK010000017">
    <property type="protein sequence ID" value="KAL3498203.1"/>
    <property type="molecule type" value="Genomic_DNA"/>
</dbReference>
<keyword evidence="2" id="KW-1185">Reference proteome</keyword>
<proteinExistence type="predicted"/>